<reference evidence="2" key="2">
    <citation type="journal article" date="2021" name="Genome Biol. Evol.">
        <title>Developing a high-quality reference genome for a parasitic bivalve with doubly uniparental inheritance (Bivalvia: Unionida).</title>
        <authorList>
            <person name="Smith C.H."/>
        </authorList>
    </citation>
    <scope>NUCLEOTIDE SEQUENCE</scope>
    <source>
        <strain evidence="2">CHS0354</strain>
        <tissue evidence="2">Mantle</tissue>
    </source>
</reference>
<dbReference type="EMBL" id="JAEAOA010001201">
    <property type="protein sequence ID" value="KAK3587835.1"/>
    <property type="molecule type" value="Genomic_DNA"/>
</dbReference>
<comment type="caution">
    <text evidence="2">The sequence shown here is derived from an EMBL/GenBank/DDBJ whole genome shotgun (WGS) entry which is preliminary data.</text>
</comment>
<organism evidence="2 3">
    <name type="scientific">Potamilus streckersoni</name>
    <dbReference type="NCBI Taxonomy" id="2493646"/>
    <lineage>
        <taxon>Eukaryota</taxon>
        <taxon>Metazoa</taxon>
        <taxon>Spiralia</taxon>
        <taxon>Lophotrochozoa</taxon>
        <taxon>Mollusca</taxon>
        <taxon>Bivalvia</taxon>
        <taxon>Autobranchia</taxon>
        <taxon>Heteroconchia</taxon>
        <taxon>Palaeoheterodonta</taxon>
        <taxon>Unionida</taxon>
        <taxon>Unionoidea</taxon>
        <taxon>Unionidae</taxon>
        <taxon>Ambleminae</taxon>
        <taxon>Lampsilini</taxon>
        <taxon>Potamilus</taxon>
    </lineage>
</organism>
<sequence length="112" mass="13030">MIRLGWFDRIWWTLWKAVLKYGYSVLISATFVLYAPEITMNKLVVLLSLLVVFVLEVHSQNAGGIPVSLPDQTPFNQNFGRVTSQQTSSRGMFNFNIDDLMRYYFLKEVLFN</sequence>
<keyword evidence="1" id="KW-0812">Transmembrane</keyword>
<keyword evidence="1" id="KW-1133">Transmembrane helix</keyword>
<evidence type="ECO:0000313" key="2">
    <source>
        <dbReference type="EMBL" id="KAK3587835.1"/>
    </source>
</evidence>
<keyword evidence="1" id="KW-0472">Membrane</keyword>
<proteinExistence type="predicted"/>
<evidence type="ECO:0000256" key="1">
    <source>
        <dbReference type="SAM" id="Phobius"/>
    </source>
</evidence>
<protein>
    <submittedName>
        <fullName evidence="2">Uncharacterized protein</fullName>
    </submittedName>
</protein>
<dbReference type="Proteomes" id="UP001195483">
    <property type="component" value="Unassembled WGS sequence"/>
</dbReference>
<reference evidence="2" key="1">
    <citation type="journal article" date="2021" name="Genome Biol. Evol.">
        <title>A High-Quality Reference Genome for a Parasitic Bivalve with Doubly Uniparental Inheritance (Bivalvia: Unionida).</title>
        <authorList>
            <person name="Smith C.H."/>
        </authorList>
    </citation>
    <scope>NUCLEOTIDE SEQUENCE</scope>
    <source>
        <strain evidence="2">CHS0354</strain>
    </source>
</reference>
<accession>A0AAE0VSX2</accession>
<reference evidence="2" key="3">
    <citation type="submission" date="2023-05" db="EMBL/GenBank/DDBJ databases">
        <authorList>
            <person name="Smith C.H."/>
        </authorList>
    </citation>
    <scope>NUCLEOTIDE SEQUENCE</scope>
    <source>
        <strain evidence="2">CHS0354</strain>
        <tissue evidence="2">Mantle</tissue>
    </source>
</reference>
<evidence type="ECO:0000313" key="3">
    <source>
        <dbReference type="Proteomes" id="UP001195483"/>
    </source>
</evidence>
<name>A0AAE0VSX2_9BIVA</name>
<keyword evidence="3" id="KW-1185">Reference proteome</keyword>
<gene>
    <name evidence="2" type="ORF">CHS0354_019703</name>
</gene>
<feature type="transmembrane region" description="Helical" evidence="1">
    <location>
        <begin position="12"/>
        <end position="34"/>
    </location>
</feature>
<dbReference type="AlphaFoldDB" id="A0AAE0VSX2"/>